<feature type="compositionally biased region" description="Low complexity" evidence="1">
    <location>
        <begin position="84"/>
        <end position="100"/>
    </location>
</feature>
<reference evidence="2" key="1">
    <citation type="journal article" date="2023" name="BMC Genomics">
        <title>Chromosome-level genome assemblies of Cutaneotrichosporon spp. (Trichosporonales, Basidiomycota) reveal imbalanced evolution between nucleotide sequences and chromosome synteny.</title>
        <authorList>
            <person name="Kobayashi Y."/>
            <person name="Kayamori A."/>
            <person name="Aoki K."/>
            <person name="Shiwa Y."/>
            <person name="Matsutani M."/>
            <person name="Fujita N."/>
            <person name="Sugita T."/>
            <person name="Iwasaki W."/>
            <person name="Tanaka N."/>
            <person name="Takashima M."/>
        </authorList>
    </citation>
    <scope>NUCLEOTIDE SEQUENCE</scope>
    <source>
        <strain evidence="2">HIS019</strain>
    </source>
</reference>
<keyword evidence="3" id="KW-1185">Reference proteome</keyword>
<feature type="region of interest" description="Disordered" evidence="1">
    <location>
        <begin position="77"/>
        <end position="100"/>
    </location>
</feature>
<feature type="compositionally biased region" description="Polar residues" evidence="1">
    <location>
        <begin position="1"/>
        <end position="21"/>
    </location>
</feature>
<organism evidence="2 3">
    <name type="scientific">Cutaneotrichosporon cavernicola</name>
    <dbReference type="NCBI Taxonomy" id="279322"/>
    <lineage>
        <taxon>Eukaryota</taxon>
        <taxon>Fungi</taxon>
        <taxon>Dikarya</taxon>
        <taxon>Basidiomycota</taxon>
        <taxon>Agaricomycotina</taxon>
        <taxon>Tremellomycetes</taxon>
        <taxon>Trichosporonales</taxon>
        <taxon>Trichosporonaceae</taxon>
        <taxon>Cutaneotrichosporon</taxon>
    </lineage>
</organism>
<dbReference type="RefSeq" id="XP_060459083.1">
    <property type="nucleotide sequence ID" value="XM_060602717.1"/>
</dbReference>
<accession>A0AA48L8B1</accession>
<dbReference type="AlphaFoldDB" id="A0AA48L8B1"/>
<evidence type="ECO:0000313" key="2">
    <source>
        <dbReference type="EMBL" id="BEI93818.1"/>
    </source>
</evidence>
<evidence type="ECO:0000256" key="1">
    <source>
        <dbReference type="SAM" id="MobiDB-lite"/>
    </source>
</evidence>
<feature type="compositionally biased region" description="Pro residues" evidence="1">
    <location>
        <begin position="22"/>
        <end position="32"/>
    </location>
</feature>
<sequence>MTVTSSMDAVASGPTSITRPVSSPPKVAPLPDPRVAKWPHSYMRNEVKDPKVRLAERGEAKKPLKLSALIALRETPPVVSKTHPSTLPSSSLSSTPTSSQPLCMSSPTLQLASGWPHSPSEWEYRPLFVSNFQQPLALPISTNVTGADMGPIKCACKPDWKGSEWECFFRERPLGSNIVVGGMGVLLYTM</sequence>
<evidence type="ECO:0000313" key="3">
    <source>
        <dbReference type="Proteomes" id="UP001233271"/>
    </source>
</evidence>
<dbReference type="EMBL" id="AP028217">
    <property type="protein sequence ID" value="BEI93818.1"/>
    <property type="molecule type" value="Genomic_DNA"/>
</dbReference>
<dbReference type="Proteomes" id="UP001233271">
    <property type="component" value="Chromosome 6"/>
</dbReference>
<gene>
    <name evidence="2" type="ORF">CcaverHIS019_0602770</name>
</gene>
<protein>
    <submittedName>
        <fullName evidence="2">Uncharacterized protein</fullName>
    </submittedName>
</protein>
<proteinExistence type="predicted"/>
<feature type="region of interest" description="Disordered" evidence="1">
    <location>
        <begin position="1"/>
        <end position="36"/>
    </location>
</feature>
<dbReference type="KEGG" id="ccac:CcaHIS019_0602770"/>
<dbReference type="GeneID" id="85497688"/>
<name>A0AA48L8B1_9TREE</name>